<dbReference type="EMBL" id="CP144745">
    <property type="protein sequence ID" value="WVZ51316.1"/>
    <property type="molecule type" value="Genomic_DNA"/>
</dbReference>
<dbReference type="InterPro" id="IPR001584">
    <property type="entry name" value="Integrase_cat-core"/>
</dbReference>
<evidence type="ECO:0000256" key="2">
    <source>
        <dbReference type="ARBA" id="ARBA00022723"/>
    </source>
</evidence>
<evidence type="ECO:0000256" key="1">
    <source>
        <dbReference type="ARBA" id="ARBA00022670"/>
    </source>
</evidence>
<sequence length="618" mass="70069">MFTLLSGNVEEYDKITFGDNSKGKVEGLGKIEISSEYSISNVLLVDSLNFNLLSVGQLCDLGFQCLFKPNEVIVSKIDGGEEVFKGFRHNNLYLVDFNSKKANLQACLFSKNSMGWLWHRRLAHVGMSTLKKVMKKDLVQALKDITFEKDKLYNACQAGKQVANTHPSKTFMSTSRPLELLHMDLFGPTTYTSICGNNYGFVIVDDFSRYIWVYFLEDKTEVAHVFSKFAKRAQNEFNTSIVKIRSDNGREFDNTNIEEFCDEVGIKHKFSATYTPQQNGVVERKNRTLITLATSMLDEYGTSEKFCAETINTACYASNRLYPYRLLDKTTYKLLNGRKPNISYFRVFGCKCYIYKKRQHLDKFQRRCDIGFLLGYSSKSKAYRIFNEATGLVEEMYDVEFDESNGSQGAHVDVVDIDEEPLVEAMKNMPIGDIKPKEDEDEVQIVNQLSCSMAPQDGSEQDKILPNEDVHVPQQQIDEQAQDVDAPVQAPQVAAQRRSQLTSGHPKQLIIGSPTRGVTTRSRNTAAFVQAYSFVSSIEPTTIDQALSDSDWVNAMHEELNNFTRNEVWTLEAKPKGARVIGTKWVFRNKQDDEGNIVRNKARLVAKGYSQVEGIDFG</sequence>
<dbReference type="Pfam" id="PF25597">
    <property type="entry name" value="SH3_retrovirus"/>
    <property type="match status" value="1"/>
</dbReference>
<protein>
    <recommendedName>
        <fullName evidence="5">Integrase catalytic domain-containing protein</fullName>
    </recommendedName>
</protein>
<feature type="region of interest" description="Disordered" evidence="4">
    <location>
        <begin position="498"/>
        <end position="518"/>
    </location>
</feature>
<dbReference type="Pfam" id="PF13976">
    <property type="entry name" value="gag_pre-integrs"/>
    <property type="match status" value="1"/>
</dbReference>
<evidence type="ECO:0000256" key="4">
    <source>
        <dbReference type="SAM" id="MobiDB-lite"/>
    </source>
</evidence>
<accession>A0AAQ3SG45</accession>
<dbReference type="InterPro" id="IPR057670">
    <property type="entry name" value="SH3_retrovirus"/>
</dbReference>
<dbReference type="GO" id="GO:0006508">
    <property type="term" value="P:proteolysis"/>
    <property type="evidence" value="ECO:0007669"/>
    <property type="project" value="UniProtKB-KW"/>
</dbReference>
<gene>
    <name evidence="6" type="ORF">U9M48_002470</name>
</gene>
<dbReference type="PANTHER" id="PTHR42648:SF21">
    <property type="entry name" value="CYSTEINE-RICH RLK (RECEPTOR-LIKE PROTEIN KINASE) 8"/>
    <property type="match status" value="1"/>
</dbReference>
<dbReference type="GO" id="GO:0003676">
    <property type="term" value="F:nucleic acid binding"/>
    <property type="evidence" value="ECO:0007669"/>
    <property type="project" value="InterPro"/>
</dbReference>
<dbReference type="Gene3D" id="3.30.420.10">
    <property type="entry name" value="Ribonuclease H-like superfamily/Ribonuclease H"/>
    <property type="match status" value="1"/>
</dbReference>
<dbReference type="Pfam" id="PF07727">
    <property type="entry name" value="RVT_2"/>
    <property type="match status" value="1"/>
</dbReference>
<dbReference type="Proteomes" id="UP001341281">
    <property type="component" value="Chromosome 01"/>
</dbReference>
<dbReference type="InterPro" id="IPR054722">
    <property type="entry name" value="PolX-like_BBD"/>
</dbReference>
<keyword evidence="3" id="KW-0378">Hydrolase</keyword>
<reference evidence="6 7" key="1">
    <citation type="submission" date="2024-02" db="EMBL/GenBank/DDBJ databases">
        <title>High-quality chromosome-scale genome assembly of Pensacola bahiagrass (Paspalum notatum Flugge var. saurae).</title>
        <authorList>
            <person name="Vega J.M."/>
            <person name="Podio M."/>
            <person name="Orjuela J."/>
            <person name="Siena L.A."/>
            <person name="Pessino S.C."/>
            <person name="Combes M.C."/>
            <person name="Mariac C."/>
            <person name="Albertini E."/>
            <person name="Pupilli F."/>
            <person name="Ortiz J.P.A."/>
            <person name="Leblanc O."/>
        </authorList>
    </citation>
    <scope>NUCLEOTIDE SEQUENCE [LARGE SCALE GENOMIC DNA]</scope>
    <source>
        <strain evidence="6">R1</strain>
        <tissue evidence="6">Leaf</tissue>
    </source>
</reference>
<dbReference type="AlphaFoldDB" id="A0AAQ3SG45"/>
<evidence type="ECO:0000259" key="5">
    <source>
        <dbReference type="PROSITE" id="PS50994"/>
    </source>
</evidence>
<dbReference type="InterPro" id="IPR013103">
    <property type="entry name" value="RVT_2"/>
</dbReference>
<keyword evidence="2" id="KW-0479">Metal-binding</keyword>
<dbReference type="InterPro" id="IPR012337">
    <property type="entry name" value="RNaseH-like_sf"/>
</dbReference>
<feature type="domain" description="Integrase catalytic" evidence="5">
    <location>
        <begin position="173"/>
        <end position="339"/>
    </location>
</feature>
<dbReference type="GO" id="GO:0015074">
    <property type="term" value="P:DNA integration"/>
    <property type="evidence" value="ECO:0007669"/>
    <property type="project" value="InterPro"/>
</dbReference>
<dbReference type="SUPFAM" id="SSF53098">
    <property type="entry name" value="Ribonuclease H-like"/>
    <property type="match status" value="1"/>
</dbReference>
<dbReference type="PROSITE" id="PS50994">
    <property type="entry name" value="INTEGRASE"/>
    <property type="match status" value="1"/>
</dbReference>
<organism evidence="6 7">
    <name type="scientific">Paspalum notatum var. saurae</name>
    <dbReference type="NCBI Taxonomy" id="547442"/>
    <lineage>
        <taxon>Eukaryota</taxon>
        <taxon>Viridiplantae</taxon>
        <taxon>Streptophyta</taxon>
        <taxon>Embryophyta</taxon>
        <taxon>Tracheophyta</taxon>
        <taxon>Spermatophyta</taxon>
        <taxon>Magnoliopsida</taxon>
        <taxon>Liliopsida</taxon>
        <taxon>Poales</taxon>
        <taxon>Poaceae</taxon>
        <taxon>PACMAD clade</taxon>
        <taxon>Panicoideae</taxon>
        <taxon>Andropogonodae</taxon>
        <taxon>Paspaleae</taxon>
        <taxon>Paspalinae</taxon>
        <taxon>Paspalum</taxon>
    </lineage>
</organism>
<proteinExistence type="predicted"/>
<name>A0AAQ3SG45_PASNO</name>
<dbReference type="PANTHER" id="PTHR42648">
    <property type="entry name" value="TRANSPOSASE, PUTATIVE-RELATED"/>
    <property type="match status" value="1"/>
</dbReference>
<dbReference type="GO" id="GO:0046872">
    <property type="term" value="F:metal ion binding"/>
    <property type="evidence" value="ECO:0007669"/>
    <property type="project" value="UniProtKB-KW"/>
</dbReference>
<evidence type="ECO:0000313" key="7">
    <source>
        <dbReference type="Proteomes" id="UP001341281"/>
    </source>
</evidence>
<dbReference type="Pfam" id="PF22936">
    <property type="entry name" value="Pol_BBD"/>
    <property type="match status" value="1"/>
</dbReference>
<dbReference type="InterPro" id="IPR039537">
    <property type="entry name" value="Retrotran_Ty1/copia-like"/>
</dbReference>
<dbReference type="Pfam" id="PF00665">
    <property type="entry name" value="rve"/>
    <property type="match status" value="1"/>
</dbReference>
<dbReference type="GO" id="GO:0008233">
    <property type="term" value="F:peptidase activity"/>
    <property type="evidence" value="ECO:0007669"/>
    <property type="project" value="UniProtKB-KW"/>
</dbReference>
<evidence type="ECO:0000256" key="3">
    <source>
        <dbReference type="ARBA" id="ARBA00022801"/>
    </source>
</evidence>
<keyword evidence="7" id="KW-1185">Reference proteome</keyword>
<dbReference type="InterPro" id="IPR025724">
    <property type="entry name" value="GAG-pre-integrase_dom"/>
</dbReference>
<dbReference type="InterPro" id="IPR036397">
    <property type="entry name" value="RNaseH_sf"/>
</dbReference>
<evidence type="ECO:0000313" key="6">
    <source>
        <dbReference type="EMBL" id="WVZ51316.1"/>
    </source>
</evidence>
<keyword evidence="1" id="KW-0645">Protease</keyword>